<sequence>MARLRAPLIFIYLVLICCITPRTESRKTFRNVMVATSVPKLDHKDPMVSSSLPKMTVPPSAPSGKTHAKNLVSRRLIGYFARIHRTMQSAPSPGVGH</sequence>
<organism evidence="1 2">
    <name type="scientific">Daucus carota subsp. sativus</name>
    <name type="common">Carrot</name>
    <dbReference type="NCBI Taxonomy" id="79200"/>
    <lineage>
        <taxon>Eukaryota</taxon>
        <taxon>Viridiplantae</taxon>
        <taxon>Streptophyta</taxon>
        <taxon>Embryophyta</taxon>
        <taxon>Tracheophyta</taxon>
        <taxon>Spermatophyta</taxon>
        <taxon>Magnoliopsida</taxon>
        <taxon>eudicotyledons</taxon>
        <taxon>Gunneridae</taxon>
        <taxon>Pentapetalae</taxon>
        <taxon>asterids</taxon>
        <taxon>campanulids</taxon>
        <taxon>Apiales</taxon>
        <taxon>Apiaceae</taxon>
        <taxon>Apioideae</taxon>
        <taxon>Scandiceae</taxon>
        <taxon>Daucinae</taxon>
        <taxon>Daucus</taxon>
        <taxon>Daucus sect. Daucus</taxon>
    </lineage>
</organism>
<dbReference type="Gramene" id="KZM99475">
    <property type="protein sequence ID" value="KZM99475"/>
    <property type="gene ID" value="DCAR_013163"/>
</dbReference>
<evidence type="ECO:0000313" key="1">
    <source>
        <dbReference type="EMBL" id="WOG98572.1"/>
    </source>
</evidence>
<dbReference type="OMA" id="ICCITPR"/>
<dbReference type="AlphaFoldDB" id="A0A165Z0P7"/>
<protein>
    <submittedName>
        <fullName evidence="1">Uncharacterized protein</fullName>
    </submittedName>
</protein>
<proteinExistence type="predicted"/>
<accession>A0A165Z0P7</accession>
<gene>
    <name evidence="1" type="ORF">DCAR_0417916</name>
</gene>
<keyword evidence="2" id="KW-1185">Reference proteome</keyword>
<dbReference type="EMBL" id="CP093346">
    <property type="protein sequence ID" value="WOG98572.1"/>
    <property type="molecule type" value="Genomic_DNA"/>
</dbReference>
<dbReference type="GO" id="GO:0006995">
    <property type="term" value="P:cellular response to nitrogen starvation"/>
    <property type="evidence" value="ECO:0007669"/>
    <property type="project" value="InterPro"/>
</dbReference>
<dbReference type="Proteomes" id="UP000077755">
    <property type="component" value="Chromosome 4"/>
</dbReference>
<dbReference type="GO" id="GO:0006970">
    <property type="term" value="P:response to osmotic stress"/>
    <property type="evidence" value="ECO:0007669"/>
    <property type="project" value="InterPro"/>
</dbReference>
<evidence type="ECO:0000313" key="2">
    <source>
        <dbReference type="Proteomes" id="UP000077755"/>
    </source>
</evidence>
<dbReference type="PANTHER" id="PTHR37180">
    <property type="entry name" value="PRECURSOR OF CEP14"/>
    <property type="match status" value="1"/>
</dbReference>
<name>A0A165Z0P7_DAUCS</name>
<reference evidence="1" key="2">
    <citation type="submission" date="2022-03" db="EMBL/GenBank/DDBJ databases">
        <title>Draft title - Genomic analysis of global carrot germplasm unveils the trajectory of domestication and the origin of high carotenoid orange carrot.</title>
        <authorList>
            <person name="Iorizzo M."/>
            <person name="Ellison S."/>
            <person name="Senalik D."/>
            <person name="Macko-Podgorni A."/>
            <person name="Grzebelus D."/>
            <person name="Bostan H."/>
            <person name="Rolling W."/>
            <person name="Curaba J."/>
            <person name="Simon P."/>
        </authorList>
    </citation>
    <scope>NUCLEOTIDE SEQUENCE</scope>
    <source>
        <tissue evidence="1">Leaf</tissue>
    </source>
</reference>
<reference evidence="1" key="1">
    <citation type="journal article" date="2016" name="Nat. Genet.">
        <title>A high-quality carrot genome assembly provides new insights into carotenoid accumulation and asterid genome evolution.</title>
        <authorList>
            <person name="Iorizzo M."/>
            <person name="Ellison S."/>
            <person name="Senalik D."/>
            <person name="Zeng P."/>
            <person name="Satapoomin P."/>
            <person name="Huang J."/>
            <person name="Bowman M."/>
            <person name="Iovene M."/>
            <person name="Sanseverino W."/>
            <person name="Cavagnaro P."/>
            <person name="Yildiz M."/>
            <person name="Macko-Podgorni A."/>
            <person name="Moranska E."/>
            <person name="Grzebelus E."/>
            <person name="Grzebelus D."/>
            <person name="Ashrafi H."/>
            <person name="Zheng Z."/>
            <person name="Cheng S."/>
            <person name="Spooner D."/>
            <person name="Van Deynze A."/>
            <person name="Simon P."/>
        </authorList>
    </citation>
    <scope>NUCLEOTIDE SEQUENCE</scope>
    <source>
        <tissue evidence="1">Leaf</tissue>
    </source>
</reference>
<dbReference type="InterPro" id="IPR038930">
    <property type="entry name" value="CEP13/CEP14"/>
</dbReference>
<dbReference type="PANTHER" id="PTHR37180:SF2">
    <property type="entry name" value="PRECURSOR OF CEP14"/>
    <property type="match status" value="1"/>
</dbReference>